<dbReference type="InterPro" id="IPR035979">
    <property type="entry name" value="RBD_domain_sf"/>
</dbReference>
<proteinExistence type="predicted"/>
<dbReference type="SUPFAM" id="SSF54928">
    <property type="entry name" value="RNA-binding domain, RBD"/>
    <property type="match status" value="1"/>
</dbReference>
<dbReference type="GO" id="GO:0003676">
    <property type="term" value="F:nucleic acid binding"/>
    <property type="evidence" value="ECO:0007669"/>
    <property type="project" value="InterPro"/>
</dbReference>
<dbReference type="Proteomes" id="UP000269396">
    <property type="component" value="Unassembled WGS sequence"/>
</dbReference>
<evidence type="ECO:0000313" key="2">
    <source>
        <dbReference type="Proteomes" id="UP000269396"/>
    </source>
</evidence>
<dbReference type="EMBL" id="UZAL01042403">
    <property type="protein sequence ID" value="VDP79973.1"/>
    <property type="molecule type" value="Genomic_DNA"/>
</dbReference>
<keyword evidence="2" id="KW-1185">Reference proteome</keyword>
<evidence type="ECO:0000313" key="1">
    <source>
        <dbReference type="EMBL" id="VDP79973.1"/>
    </source>
</evidence>
<sequence length="98" mass="11094">MYWPAVKLSRLPIEYNTKSFLLKHFQSFGPVERIICQPSMDAAYIAFNSLVSTYSVGSYVFASSIELPTLSYQRKTKGALWLTSLLECIIGCLDEEDT</sequence>
<name>A0A3P8KGH1_9TREM</name>
<gene>
    <name evidence="1" type="ORF">SMTD_LOCUS19487</name>
</gene>
<protein>
    <recommendedName>
        <fullName evidence="3">RRM domain-containing protein</fullName>
    </recommendedName>
</protein>
<reference evidence="1 2" key="1">
    <citation type="submission" date="2018-11" db="EMBL/GenBank/DDBJ databases">
        <authorList>
            <consortium name="Pathogen Informatics"/>
        </authorList>
    </citation>
    <scope>NUCLEOTIDE SEQUENCE [LARGE SCALE GENOMIC DNA]</scope>
    <source>
        <strain>Denwood</strain>
        <strain evidence="2">Zambia</strain>
    </source>
</reference>
<evidence type="ECO:0008006" key="3">
    <source>
        <dbReference type="Google" id="ProtNLM"/>
    </source>
</evidence>
<organism evidence="1 2">
    <name type="scientific">Schistosoma mattheei</name>
    <dbReference type="NCBI Taxonomy" id="31246"/>
    <lineage>
        <taxon>Eukaryota</taxon>
        <taxon>Metazoa</taxon>
        <taxon>Spiralia</taxon>
        <taxon>Lophotrochozoa</taxon>
        <taxon>Platyhelminthes</taxon>
        <taxon>Trematoda</taxon>
        <taxon>Digenea</taxon>
        <taxon>Strigeidida</taxon>
        <taxon>Schistosomatoidea</taxon>
        <taxon>Schistosomatidae</taxon>
        <taxon>Schistosoma</taxon>
    </lineage>
</organism>
<dbReference type="AlphaFoldDB" id="A0A3P8KGH1"/>
<accession>A0A3P8KGH1</accession>